<proteinExistence type="predicted"/>
<comment type="caution">
    <text evidence="3">The sequence shown here is derived from an EMBL/GenBank/DDBJ whole genome shotgun (WGS) entry which is preliminary data.</text>
</comment>
<feature type="compositionally biased region" description="Low complexity" evidence="1">
    <location>
        <begin position="178"/>
        <end position="190"/>
    </location>
</feature>
<dbReference type="SUPFAM" id="SSF46689">
    <property type="entry name" value="Homeodomain-like"/>
    <property type="match status" value="1"/>
</dbReference>
<dbReference type="InterPro" id="IPR001005">
    <property type="entry name" value="SANT/Myb"/>
</dbReference>
<dbReference type="InterPro" id="IPR009057">
    <property type="entry name" value="Homeodomain-like_sf"/>
</dbReference>
<accession>A0A1X2G727</accession>
<sequence length="284" mass="32543">MHPFGSSDMSTEDMRWFIIGAHEAGATEADIMAMTQLSKNTVRYAIDTFRKTGLPFYQKRKYKQRRKESHPRPLPSENVFFTDITSEGGDVSDNEVTPMGIKAEAFPTTPPGDFPLFDTASDTSSVHTSTETRRRHPTHIQRIMDNVLQQSQLYEKKNTKVKREELLIEEYQPFGRITAPSSTAISPSPTQSNAGCESPTTPSPSHALLPSHSPTHADYHQHTVYCHPWTIKDDKLLLQHTLCRLGRWQEIADLMDNRHLPQDCHARWQLLQRLLFNELEKWTC</sequence>
<evidence type="ECO:0000256" key="1">
    <source>
        <dbReference type="SAM" id="MobiDB-lite"/>
    </source>
</evidence>
<protein>
    <recommendedName>
        <fullName evidence="2">Myb-like domain-containing protein</fullName>
    </recommendedName>
</protein>
<dbReference type="EMBL" id="MCGT01000036">
    <property type="protein sequence ID" value="ORX46766.1"/>
    <property type="molecule type" value="Genomic_DNA"/>
</dbReference>
<reference evidence="3 4" key="1">
    <citation type="submission" date="2016-07" db="EMBL/GenBank/DDBJ databases">
        <title>Pervasive Adenine N6-methylation of Active Genes in Fungi.</title>
        <authorList>
            <consortium name="DOE Joint Genome Institute"/>
            <person name="Mondo S.J."/>
            <person name="Dannebaum R.O."/>
            <person name="Kuo R.C."/>
            <person name="Labutti K."/>
            <person name="Haridas S."/>
            <person name="Kuo A."/>
            <person name="Salamov A."/>
            <person name="Ahrendt S.R."/>
            <person name="Lipzen A."/>
            <person name="Sullivan W."/>
            <person name="Andreopoulos W.B."/>
            <person name="Clum A."/>
            <person name="Lindquist E."/>
            <person name="Daum C."/>
            <person name="Ramamoorthy G.K."/>
            <person name="Gryganskyi A."/>
            <person name="Culley D."/>
            <person name="Magnuson J.K."/>
            <person name="James T.Y."/>
            <person name="O'Malley M.A."/>
            <person name="Stajich J.E."/>
            <person name="Spatafora J.W."/>
            <person name="Visel A."/>
            <person name="Grigoriev I.V."/>
        </authorList>
    </citation>
    <scope>NUCLEOTIDE SEQUENCE [LARGE SCALE GENOMIC DNA]</scope>
    <source>
        <strain evidence="3 4">NRRL 3301</strain>
    </source>
</reference>
<dbReference type="CDD" id="cd00167">
    <property type="entry name" value="SANT"/>
    <property type="match status" value="1"/>
</dbReference>
<evidence type="ECO:0000259" key="2">
    <source>
        <dbReference type="PROSITE" id="PS50090"/>
    </source>
</evidence>
<keyword evidence="4" id="KW-1185">Reference proteome</keyword>
<organism evidence="3 4">
    <name type="scientific">Hesseltinella vesiculosa</name>
    <dbReference type="NCBI Taxonomy" id="101127"/>
    <lineage>
        <taxon>Eukaryota</taxon>
        <taxon>Fungi</taxon>
        <taxon>Fungi incertae sedis</taxon>
        <taxon>Mucoromycota</taxon>
        <taxon>Mucoromycotina</taxon>
        <taxon>Mucoromycetes</taxon>
        <taxon>Mucorales</taxon>
        <taxon>Cunninghamellaceae</taxon>
        <taxon>Hesseltinella</taxon>
    </lineage>
</organism>
<dbReference type="Gene3D" id="1.10.10.60">
    <property type="entry name" value="Homeodomain-like"/>
    <property type="match status" value="1"/>
</dbReference>
<feature type="compositionally biased region" description="Low complexity" evidence="1">
    <location>
        <begin position="198"/>
        <end position="214"/>
    </location>
</feature>
<evidence type="ECO:0000313" key="3">
    <source>
        <dbReference type="EMBL" id="ORX46766.1"/>
    </source>
</evidence>
<dbReference type="PROSITE" id="PS50090">
    <property type="entry name" value="MYB_LIKE"/>
    <property type="match status" value="1"/>
</dbReference>
<name>A0A1X2G727_9FUNG</name>
<feature type="region of interest" description="Disordered" evidence="1">
    <location>
        <begin position="178"/>
        <end position="214"/>
    </location>
</feature>
<feature type="domain" description="Myb-like" evidence="2">
    <location>
        <begin position="228"/>
        <end position="272"/>
    </location>
</feature>
<dbReference type="AlphaFoldDB" id="A0A1X2G727"/>
<evidence type="ECO:0000313" key="4">
    <source>
        <dbReference type="Proteomes" id="UP000242146"/>
    </source>
</evidence>
<dbReference type="Proteomes" id="UP000242146">
    <property type="component" value="Unassembled WGS sequence"/>
</dbReference>
<dbReference type="OrthoDB" id="2282747at2759"/>
<gene>
    <name evidence="3" type="ORF">DM01DRAFT_1339423</name>
</gene>